<dbReference type="Pfam" id="PF00021">
    <property type="entry name" value="UPAR_LY6"/>
    <property type="match status" value="1"/>
</dbReference>
<keyword evidence="4" id="KW-1015">Disulfide bond</keyword>
<evidence type="ECO:0000256" key="2">
    <source>
        <dbReference type="ARBA" id="ARBA00006570"/>
    </source>
</evidence>
<evidence type="ECO:0000313" key="9">
    <source>
        <dbReference type="Proteomes" id="UP000694569"/>
    </source>
</evidence>
<dbReference type="GeneTree" id="ENSGT00940000163304"/>
<dbReference type="CDD" id="cd23572">
    <property type="entry name" value="TFP_LU_ECD_PINLYP_rpt2"/>
    <property type="match status" value="1"/>
</dbReference>
<dbReference type="InterPro" id="IPR045860">
    <property type="entry name" value="Snake_toxin-like_sf"/>
</dbReference>
<dbReference type="SUPFAM" id="SSF57302">
    <property type="entry name" value="Snake toxin-like"/>
    <property type="match status" value="1"/>
</dbReference>
<name>A0A8C5QTW8_9ANUR</name>
<keyword evidence="9" id="KW-1185">Reference proteome</keyword>
<evidence type="ECO:0000313" key="8">
    <source>
        <dbReference type="Ensembl" id="ENSLLEP00000041482.1"/>
    </source>
</evidence>
<feature type="domain" description="Phospholipase A2 inhibitor N-terminal" evidence="7">
    <location>
        <begin position="119"/>
        <end position="195"/>
    </location>
</feature>
<evidence type="ECO:0000259" key="7">
    <source>
        <dbReference type="Pfam" id="PF02988"/>
    </source>
</evidence>
<dbReference type="Pfam" id="PF02988">
    <property type="entry name" value="PLA2_inh"/>
    <property type="match status" value="1"/>
</dbReference>
<feature type="chain" id="PRO_5034755027" description="Sodefrin-like factor" evidence="5">
    <location>
        <begin position="21"/>
        <end position="218"/>
    </location>
</feature>
<organism evidence="8 9">
    <name type="scientific">Leptobrachium leishanense</name>
    <name type="common">Leishan spiny toad</name>
    <dbReference type="NCBI Taxonomy" id="445787"/>
    <lineage>
        <taxon>Eukaryota</taxon>
        <taxon>Metazoa</taxon>
        <taxon>Chordata</taxon>
        <taxon>Craniata</taxon>
        <taxon>Vertebrata</taxon>
        <taxon>Euteleostomi</taxon>
        <taxon>Amphibia</taxon>
        <taxon>Batrachia</taxon>
        <taxon>Anura</taxon>
        <taxon>Pelobatoidea</taxon>
        <taxon>Megophryidae</taxon>
        <taxon>Leptobrachium</taxon>
    </lineage>
</organism>
<accession>A0A8C5QTW8</accession>
<evidence type="ECO:0000256" key="1">
    <source>
        <dbReference type="ARBA" id="ARBA00004613"/>
    </source>
</evidence>
<dbReference type="PANTHER" id="PTHR20914">
    <property type="entry name" value="LY6/PLAUR DOMAIN-CONTAINING PROTEIN 8"/>
    <property type="match status" value="1"/>
</dbReference>
<proteinExistence type="inferred from homology"/>
<keyword evidence="3" id="KW-0964">Secreted</keyword>
<dbReference type="Gene3D" id="2.10.60.10">
    <property type="entry name" value="CD59"/>
    <property type="match status" value="2"/>
</dbReference>
<dbReference type="Proteomes" id="UP000694569">
    <property type="component" value="Unplaced"/>
</dbReference>
<comment type="similarity">
    <text evidence="2">Belongs to the CNF-like-inhibitor family.</text>
</comment>
<evidence type="ECO:0000256" key="5">
    <source>
        <dbReference type="SAM" id="SignalP"/>
    </source>
</evidence>
<reference evidence="8" key="2">
    <citation type="submission" date="2025-09" db="UniProtKB">
        <authorList>
            <consortium name="Ensembl"/>
        </authorList>
    </citation>
    <scope>IDENTIFICATION</scope>
</reference>
<dbReference type="InterPro" id="IPR016054">
    <property type="entry name" value="LY6_UPA_recep-like"/>
</dbReference>
<dbReference type="PANTHER" id="PTHR20914:SF25">
    <property type="entry name" value="PHOSPHOLIPASE A2 INHIBITOR AND LY6_PLAUR DOMAIN-CONTAINING PROTEIN"/>
    <property type="match status" value="1"/>
</dbReference>
<dbReference type="GO" id="GO:0005576">
    <property type="term" value="C:extracellular region"/>
    <property type="evidence" value="ECO:0007669"/>
    <property type="project" value="UniProtKB-SubCell"/>
</dbReference>
<evidence type="ECO:0000259" key="6">
    <source>
        <dbReference type="Pfam" id="PF00021"/>
    </source>
</evidence>
<dbReference type="GO" id="GO:0004859">
    <property type="term" value="F:phospholipase inhibitor activity"/>
    <property type="evidence" value="ECO:0007669"/>
    <property type="project" value="InterPro"/>
</dbReference>
<sequence length="218" mass="23147">MSFAVGILCTFSALIASGYALSCTECMVLGSKVCEGSTITCAVNHTCGLQYTVSHLDGVQEKETFIRHCVPKNLCGLEATNTYGNNIQALSGISCCFTENCLPPKPRLPLLSTKKNGLTCQTCLSLKSDSCAGDETIECNGNEDMCFLSSTKTAAPLSVESSYRGCTTKNLCDLDEFSLSVHGITMDTKVICSNGSPGLYNGFILPLLVVLLLGKMCS</sequence>
<dbReference type="InterPro" id="IPR050918">
    <property type="entry name" value="CNF-like_PLA2_Inhibitor"/>
</dbReference>
<dbReference type="InterPro" id="IPR004126">
    <property type="entry name" value="PLipase_A2_inh_N"/>
</dbReference>
<evidence type="ECO:0000256" key="4">
    <source>
        <dbReference type="ARBA" id="ARBA00023157"/>
    </source>
</evidence>
<evidence type="ECO:0008006" key="10">
    <source>
        <dbReference type="Google" id="ProtNLM"/>
    </source>
</evidence>
<dbReference type="OrthoDB" id="9907178at2759"/>
<dbReference type="AlphaFoldDB" id="A0A8C5QTW8"/>
<reference evidence="8" key="1">
    <citation type="submission" date="2025-08" db="UniProtKB">
        <authorList>
            <consortium name="Ensembl"/>
        </authorList>
    </citation>
    <scope>IDENTIFICATION</scope>
</reference>
<dbReference type="Ensembl" id="ENSLLET00000043146.1">
    <property type="protein sequence ID" value="ENSLLEP00000041482.1"/>
    <property type="gene ID" value="ENSLLEG00000026396.1"/>
</dbReference>
<protein>
    <recommendedName>
        <fullName evidence="10">Sodefrin-like factor</fullName>
    </recommendedName>
</protein>
<keyword evidence="5" id="KW-0732">Signal</keyword>
<feature type="signal peptide" evidence="5">
    <location>
        <begin position="1"/>
        <end position="20"/>
    </location>
</feature>
<feature type="domain" description="UPAR/Ly6" evidence="6">
    <location>
        <begin position="20"/>
        <end position="101"/>
    </location>
</feature>
<comment type="subcellular location">
    <subcellularLocation>
        <location evidence="1">Secreted</location>
    </subcellularLocation>
</comment>
<evidence type="ECO:0000256" key="3">
    <source>
        <dbReference type="ARBA" id="ARBA00022525"/>
    </source>
</evidence>